<dbReference type="RefSeq" id="WP_010645073.1">
    <property type="nucleotide sequence ID" value="NZ_CP030789.1"/>
</dbReference>
<dbReference type="Proteomes" id="UP001058687">
    <property type="component" value="Chromosome 2"/>
</dbReference>
<feature type="signal peptide" evidence="1">
    <location>
        <begin position="1"/>
        <end position="20"/>
    </location>
</feature>
<dbReference type="EMBL" id="CP050471">
    <property type="protein sequence ID" value="UTZ33527.1"/>
    <property type="molecule type" value="Genomic_DNA"/>
</dbReference>
<protein>
    <submittedName>
        <fullName evidence="2">Uncharacterized protein</fullName>
    </submittedName>
</protein>
<evidence type="ECO:0000313" key="3">
    <source>
        <dbReference type="EMBL" id="UTZ33527.1"/>
    </source>
</evidence>
<evidence type="ECO:0000313" key="2">
    <source>
        <dbReference type="EMBL" id="UTZ28553.1"/>
    </source>
</evidence>
<proteinExistence type="predicted"/>
<evidence type="ECO:0000313" key="4">
    <source>
        <dbReference type="Proteomes" id="UP001058687"/>
    </source>
</evidence>
<organism evidence="2 4">
    <name type="scientific">Vibrio campbellii</name>
    <dbReference type="NCBI Taxonomy" id="680"/>
    <lineage>
        <taxon>Bacteria</taxon>
        <taxon>Pseudomonadati</taxon>
        <taxon>Pseudomonadota</taxon>
        <taxon>Gammaproteobacteria</taxon>
        <taxon>Vibrionales</taxon>
        <taxon>Vibrionaceae</taxon>
        <taxon>Vibrio</taxon>
    </lineage>
</organism>
<keyword evidence="1" id="KW-0732">Signal</keyword>
<dbReference type="AlphaFoldDB" id="A0AAE9SPB2"/>
<reference evidence="2" key="1">
    <citation type="submission" date="2020-03" db="EMBL/GenBank/DDBJ databases">
        <title>Five strains of Vibrio campbellii isolated from Mariana Trench.</title>
        <authorList>
            <person name="Liang J."/>
            <person name="Zhang X.-H."/>
        </authorList>
    </citation>
    <scope>NUCLEOTIDE SEQUENCE</scope>
    <source>
        <strain evidence="3">LJC013</strain>
        <strain evidence="2">LJC014</strain>
    </source>
</reference>
<evidence type="ECO:0000256" key="1">
    <source>
        <dbReference type="SAM" id="SignalP"/>
    </source>
</evidence>
<gene>
    <name evidence="2" type="ORF">HB761_17860</name>
    <name evidence="3" type="ORF">HB762_19795</name>
</gene>
<accession>A0AAE9SPB2</accession>
<evidence type="ECO:0000313" key="5">
    <source>
        <dbReference type="Proteomes" id="UP001059912"/>
    </source>
</evidence>
<dbReference type="Proteomes" id="UP001059912">
    <property type="component" value="Chromosome 2"/>
</dbReference>
<dbReference type="EMBL" id="CP050468">
    <property type="protein sequence ID" value="UTZ28553.1"/>
    <property type="molecule type" value="Genomic_DNA"/>
</dbReference>
<keyword evidence="5" id="KW-1185">Reference proteome</keyword>
<feature type="chain" id="PRO_5041993228" evidence="1">
    <location>
        <begin position="21"/>
        <end position="218"/>
    </location>
</feature>
<sequence>MKNIKVAVAFIAGISLQAHANNSVDITSSTPEGVHTKYESAHQVRDRMASSGFTLHRCGIQSIKKGHMADQDMETPHSQITCMYSKPGAQVTDESEIAYWHLNVVYDMSSQMYKAGIEFTDIYQTHIYTLTPSYLLDAAPNFHQQRASLQSSGKSVGECDLQQIYYFMKPTEATYLSHVATCPVYASEGELSGHLNVAIDYNSERKGYTEASVGFESL</sequence>
<name>A0AAE9SPB2_9VIBR</name>